<dbReference type="InterPro" id="IPR050807">
    <property type="entry name" value="TransReg_Diox_bact_type"/>
</dbReference>
<proteinExistence type="predicted"/>
<dbReference type="PANTHER" id="PTHR46797">
    <property type="entry name" value="HTH-TYPE TRANSCRIPTIONAL REGULATOR"/>
    <property type="match status" value="1"/>
</dbReference>
<dbReference type="SMART" id="SM00530">
    <property type="entry name" value="HTH_XRE"/>
    <property type="match status" value="1"/>
</dbReference>
<dbReference type="Pfam" id="PF01381">
    <property type="entry name" value="HTH_3"/>
    <property type="match status" value="1"/>
</dbReference>
<dbReference type="EMBL" id="JAQQKX010000014">
    <property type="protein sequence ID" value="MDC7684718.1"/>
    <property type="molecule type" value="Genomic_DNA"/>
</dbReference>
<accession>A0ABT5HXC6</accession>
<dbReference type="SUPFAM" id="SSF47413">
    <property type="entry name" value="lambda repressor-like DNA-binding domains"/>
    <property type="match status" value="1"/>
</dbReference>
<evidence type="ECO:0000313" key="4">
    <source>
        <dbReference type="Proteomes" id="UP001214854"/>
    </source>
</evidence>
<evidence type="ECO:0000256" key="1">
    <source>
        <dbReference type="ARBA" id="ARBA00023125"/>
    </source>
</evidence>
<evidence type="ECO:0000313" key="3">
    <source>
        <dbReference type="EMBL" id="MDC7684718.1"/>
    </source>
</evidence>
<comment type="caution">
    <text evidence="3">The sequence shown here is derived from an EMBL/GenBank/DDBJ whole genome shotgun (WGS) entry which is preliminary data.</text>
</comment>
<sequence length="95" mass="10478">MNVAKIIGYNVRRLRLAMGISQEQLSFRIEVINQAYVSELERGKRNPTAVLIAIIATALNVSPGDLFDVSGINEEWAHGPVEIRSKRTGRKSVGS</sequence>
<dbReference type="PANTHER" id="PTHR46797:SF1">
    <property type="entry name" value="METHYLPHOSPHONATE SYNTHASE"/>
    <property type="match status" value="1"/>
</dbReference>
<gene>
    <name evidence="3" type="ORF">PQU92_15645</name>
</gene>
<evidence type="ECO:0000259" key="2">
    <source>
        <dbReference type="PROSITE" id="PS50943"/>
    </source>
</evidence>
<keyword evidence="1" id="KW-0238">DNA-binding</keyword>
<dbReference type="Proteomes" id="UP001214854">
    <property type="component" value="Unassembled WGS sequence"/>
</dbReference>
<reference evidence="3 4" key="1">
    <citation type="submission" date="2023-01" db="EMBL/GenBank/DDBJ databases">
        <title>Novel species of the genus Asticcacaulis isolated from rivers.</title>
        <authorList>
            <person name="Lu H."/>
        </authorList>
    </citation>
    <scope>NUCLEOTIDE SEQUENCE [LARGE SCALE GENOMIC DNA]</scope>
    <source>
        <strain evidence="3 4">BYS171W</strain>
    </source>
</reference>
<dbReference type="InterPro" id="IPR010982">
    <property type="entry name" value="Lambda_DNA-bd_dom_sf"/>
</dbReference>
<organism evidence="3 4">
    <name type="scientific">Asticcacaulis aquaticus</name>
    <dbReference type="NCBI Taxonomy" id="2984212"/>
    <lineage>
        <taxon>Bacteria</taxon>
        <taxon>Pseudomonadati</taxon>
        <taxon>Pseudomonadota</taxon>
        <taxon>Alphaproteobacteria</taxon>
        <taxon>Caulobacterales</taxon>
        <taxon>Caulobacteraceae</taxon>
        <taxon>Asticcacaulis</taxon>
    </lineage>
</organism>
<dbReference type="RefSeq" id="WP_272749188.1">
    <property type="nucleotide sequence ID" value="NZ_JAQQKX010000014.1"/>
</dbReference>
<dbReference type="InterPro" id="IPR001387">
    <property type="entry name" value="Cro/C1-type_HTH"/>
</dbReference>
<feature type="domain" description="HTH cro/C1-type" evidence="2">
    <location>
        <begin position="11"/>
        <end position="66"/>
    </location>
</feature>
<dbReference type="CDD" id="cd00093">
    <property type="entry name" value="HTH_XRE"/>
    <property type="match status" value="1"/>
</dbReference>
<dbReference type="Gene3D" id="1.10.260.40">
    <property type="entry name" value="lambda repressor-like DNA-binding domains"/>
    <property type="match status" value="1"/>
</dbReference>
<dbReference type="PROSITE" id="PS50943">
    <property type="entry name" value="HTH_CROC1"/>
    <property type="match status" value="1"/>
</dbReference>
<name>A0ABT5HXC6_9CAUL</name>
<keyword evidence="4" id="KW-1185">Reference proteome</keyword>
<protein>
    <submittedName>
        <fullName evidence="3">Helix-turn-helix transcriptional regulator</fullName>
    </submittedName>
</protein>